<dbReference type="AlphaFoldDB" id="A0A098G4G8"/>
<dbReference type="Pfam" id="PF08477">
    <property type="entry name" value="Roc"/>
    <property type="match status" value="1"/>
</dbReference>
<dbReference type="InterPro" id="IPR027417">
    <property type="entry name" value="P-loop_NTPase"/>
</dbReference>
<organism evidence="2 3">
    <name type="scientific">Legionella fallonii LLAP-10</name>
    <dbReference type="NCBI Taxonomy" id="1212491"/>
    <lineage>
        <taxon>Bacteria</taxon>
        <taxon>Pseudomonadati</taxon>
        <taxon>Pseudomonadota</taxon>
        <taxon>Gammaproteobacteria</taxon>
        <taxon>Legionellales</taxon>
        <taxon>Legionellaceae</taxon>
        <taxon>Legionella</taxon>
    </lineage>
</organism>
<gene>
    <name evidence="2" type="ORF">LFA_2000</name>
</gene>
<dbReference type="RefSeq" id="WP_045095899.1">
    <property type="nucleotide sequence ID" value="NZ_LN614827.1"/>
</dbReference>
<evidence type="ECO:0000313" key="2">
    <source>
        <dbReference type="EMBL" id="CEG57388.1"/>
    </source>
</evidence>
<evidence type="ECO:0000256" key="1">
    <source>
        <dbReference type="SAM" id="Phobius"/>
    </source>
</evidence>
<dbReference type="CDD" id="cd00882">
    <property type="entry name" value="Ras_like_GTPase"/>
    <property type="match status" value="1"/>
</dbReference>
<dbReference type="Proteomes" id="UP000032430">
    <property type="component" value="Chromosome I"/>
</dbReference>
<name>A0A098G4G8_9GAMM</name>
<accession>A0A098G4G8</accession>
<dbReference type="OrthoDB" id="5654109at2"/>
<dbReference type="STRING" id="1212491.LFA_2000"/>
<dbReference type="HOGENOM" id="CLU_064057_0_0_6"/>
<evidence type="ECO:0000313" key="3">
    <source>
        <dbReference type="Proteomes" id="UP000032430"/>
    </source>
</evidence>
<dbReference type="SUPFAM" id="SSF52540">
    <property type="entry name" value="P-loop containing nucleoside triphosphate hydrolases"/>
    <property type="match status" value="1"/>
</dbReference>
<protein>
    <recommendedName>
        <fullName evidence="4">Rho GTPase (Miro-like)</fullName>
    </recommendedName>
</protein>
<reference evidence="3" key="1">
    <citation type="submission" date="2014-09" db="EMBL/GenBank/DDBJ databases">
        <authorList>
            <person name="Gomez-Valero L."/>
        </authorList>
    </citation>
    <scope>NUCLEOTIDE SEQUENCE [LARGE SCALE GENOMIC DNA]</scope>
    <source>
        <strain evidence="3">ATCC700992</strain>
    </source>
</reference>
<dbReference type="EMBL" id="LN614827">
    <property type="protein sequence ID" value="CEG57388.1"/>
    <property type="molecule type" value="Genomic_DNA"/>
</dbReference>
<feature type="transmembrane region" description="Helical" evidence="1">
    <location>
        <begin position="305"/>
        <end position="333"/>
    </location>
</feature>
<evidence type="ECO:0008006" key="4">
    <source>
        <dbReference type="Google" id="ProtNLM"/>
    </source>
</evidence>
<dbReference type="KEGG" id="lfa:LFA_2000"/>
<feature type="transmembrane region" description="Helical" evidence="1">
    <location>
        <begin position="271"/>
        <end position="299"/>
    </location>
</feature>
<dbReference type="Gene3D" id="3.40.50.300">
    <property type="entry name" value="P-loop containing nucleotide triphosphate hydrolases"/>
    <property type="match status" value="1"/>
</dbReference>
<keyword evidence="3" id="KW-1185">Reference proteome</keyword>
<keyword evidence="1" id="KW-0472">Membrane</keyword>
<sequence length="368" mass="40224">MKKLKAYIFGHNKIGKSELVKKLHTTEYITPSEQEYIPTTEAHHSHMMIHSGENEEPTQIELYDMSGSARSAALSNIFSAKFDYGIYCIDLSEILSEFQVKEIKKDIGQFQNTNPHAKLILVGTKSDIAFPNALNNICKQLADIKFQATVTTNTKTIDGAKELYDVLKAESRKKTLPNKDDLRNFFNVVNPIIKARNRCVEDSSLYAALNNLHEQAKDLPFNLIESLGQEAHVLLNHLEDPAITDKMASINAFVEHGHQLIRGEHNEIKSAILSVAITALVTVVAALIGFGIGFALGLWAGPGAFFTALAAGCFNAVAVTGGASAIGLCTLVYTSLTFFRAPPVLQAVTEVALQAQEEIPVLNSSLEP</sequence>
<proteinExistence type="predicted"/>
<keyword evidence="1" id="KW-0812">Transmembrane</keyword>
<keyword evidence="1" id="KW-1133">Transmembrane helix</keyword>